<evidence type="ECO:0000256" key="10">
    <source>
        <dbReference type="SAM" id="SignalP"/>
    </source>
</evidence>
<keyword evidence="3" id="KW-0813">Transport</keyword>
<evidence type="ECO:0000256" key="7">
    <source>
        <dbReference type="ARBA" id="ARBA00022927"/>
    </source>
</evidence>
<keyword evidence="9" id="KW-0472">Membrane</keyword>
<evidence type="ECO:0000256" key="2">
    <source>
        <dbReference type="ARBA" id="ARBA00006555"/>
    </source>
</evidence>
<evidence type="ECO:0000256" key="3">
    <source>
        <dbReference type="ARBA" id="ARBA00022448"/>
    </source>
</evidence>
<evidence type="ECO:0000259" key="11">
    <source>
        <dbReference type="PROSITE" id="PS52015"/>
    </source>
</evidence>
<keyword evidence="10" id="KW-0732">Signal</keyword>
<evidence type="ECO:0000256" key="8">
    <source>
        <dbReference type="ARBA" id="ARBA00022989"/>
    </source>
</evidence>
<evidence type="ECO:0000256" key="5">
    <source>
        <dbReference type="ARBA" id="ARBA00022519"/>
    </source>
</evidence>
<gene>
    <name evidence="12" type="ORF">AT705_19955</name>
</gene>
<dbReference type="GO" id="GO:0005886">
    <property type="term" value="C:plasma membrane"/>
    <property type="evidence" value="ECO:0007669"/>
    <property type="project" value="UniProtKB-SubCell"/>
</dbReference>
<keyword evidence="8" id="KW-1133">Transmembrane helix</keyword>
<evidence type="ECO:0000313" key="12">
    <source>
        <dbReference type="EMBL" id="ALU45236.1"/>
    </source>
</evidence>
<evidence type="ECO:0000256" key="1">
    <source>
        <dbReference type="ARBA" id="ARBA00004383"/>
    </source>
</evidence>
<keyword evidence="5" id="KW-0997">Cell inner membrane</keyword>
<dbReference type="Proteomes" id="UP000069015">
    <property type="component" value="Chromosome 2"/>
</dbReference>
<dbReference type="InterPro" id="IPR006260">
    <property type="entry name" value="TonB/TolA_C"/>
</dbReference>
<evidence type="ECO:0000256" key="4">
    <source>
        <dbReference type="ARBA" id="ARBA00022475"/>
    </source>
</evidence>
<dbReference type="Pfam" id="PF03544">
    <property type="entry name" value="TonB_C"/>
    <property type="match status" value="1"/>
</dbReference>
<dbReference type="KEGG" id="prr:AT705_19955"/>
<dbReference type="PANTHER" id="PTHR33446:SF14">
    <property type="entry name" value="PROTEIN TONB"/>
    <property type="match status" value="1"/>
</dbReference>
<dbReference type="PROSITE" id="PS51257">
    <property type="entry name" value="PROKAR_LIPOPROTEIN"/>
    <property type="match status" value="1"/>
</dbReference>
<dbReference type="PANTHER" id="PTHR33446">
    <property type="entry name" value="PROTEIN TONB-RELATED"/>
    <property type="match status" value="1"/>
</dbReference>
<keyword evidence="6" id="KW-0812">Transmembrane</keyword>
<dbReference type="Gene3D" id="3.30.1150.10">
    <property type="match status" value="1"/>
</dbReference>
<name>A0A0U2XBL4_9GAMM</name>
<accession>A0A0U2XBL4</accession>
<dbReference type="InterPro" id="IPR051045">
    <property type="entry name" value="TonB-dependent_transducer"/>
</dbReference>
<dbReference type="GO" id="GO:0055085">
    <property type="term" value="P:transmembrane transport"/>
    <property type="evidence" value="ECO:0007669"/>
    <property type="project" value="InterPro"/>
</dbReference>
<keyword evidence="7" id="KW-0653">Protein transport</keyword>
<evidence type="ECO:0000313" key="13">
    <source>
        <dbReference type="Proteomes" id="UP000069015"/>
    </source>
</evidence>
<dbReference type="RefSeq" id="WP_058798134.1">
    <property type="nucleotide sequence ID" value="NZ_CP013612.1"/>
</dbReference>
<sequence length="96" mass="11066">MKYLLIALFTLVFIGGCSSTSQSDPQVKNGYVQMQFDINEQGRPENIRIIESSHNGLFDQEAIRSLKEWKYNPKTENGTPVRQTNQKVQLEFDIKN</sequence>
<evidence type="ECO:0000256" key="9">
    <source>
        <dbReference type="ARBA" id="ARBA00023136"/>
    </source>
</evidence>
<dbReference type="EMBL" id="CP013612">
    <property type="protein sequence ID" value="ALU45236.1"/>
    <property type="molecule type" value="Genomic_DNA"/>
</dbReference>
<dbReference type="GO" id="GO:0015031">
    <property type="term" value="P:protein transport"/>
    <property type="evidence" value="ECO:0007669"/>
    <property type="project" value="UniProtKB-KW"/>
</dbReference>
<protein>
    <submittedName>
        <fullName evidence="12">Energy transducer TonB</fullName>
    </submittedName>
</protein>
<dbReference type="AlphaFoldDB" id="A0A0U2XBL4"/>
<comment type="similarity">
    <text evidence="2">Belongs to the TonB family.</text>
</comment>
<feature type="domain" description="TonB C-terminal" evidence="11">
    <location>
        <begin position="4"/>
        <end position="96"/>
    </location>
</feature>
<organism evidence="12 13">
    <name type="scientific">Pseudoalteromonas rubra</name>
    <dbReference type="NCBI Taxonomy" id="43658"/>
    <lineage>
        <taxon>Bacteria</taxon>
        <taxon>Pseudomonadati</taxon>
        <taxon>Pseudomonadota</taxon>
        <taxon>Gammaproteobacteria</taxon>
        <taxon>Alteromonadales</taxon>
        <taxon>Pseudoalteromonadaceae</taxon>
        <taxon>Pseudoalteromonas</taxon>
    </lineage>
</organism>
<comment type="subcellular location">
    <subcellularLocation>
        <location evidence="1">Cell inner membrane</location>
        <topology evidence="1">Single-pass membrane protein</topology>
        <orientation evidence="1">Periplasmic side</orientation>
    </subcellularLocation>
</comment>
<evidence type="ECO:0000256" key="6">
    <source>
        <dbReference type="ARBA" id="ARBA00022692"/>
    </source>
</evidence>
<feature type="signal peptide" evidence="10">
    <location>
        <begin position="1"/>
        <end position="23"/>
    </location>
</feature>
<dbReference type="SUPFAM" id="SSF74653">
    <property type="entry name" value="TolA/TonB C-terminal domain"/>
    <property type="match status" value="1"/>
</dbReference>
<feature type="chain" id="PRO_5006834248" evidence="10">
    <location>
        <begin position="24"/>
        <end position="96"/>
    </location>
</feature>
<reference evidence="12 13" key="1">
    <citation type="submission" date="2015-12" db="EMBL/GenBank/DDBJ databases">
        <title>Complete genome sequence of Pseudoalteromonas rubra SCSIO 6842, harboring a conjugative plasmid.</title>
        <authorList>
            <person name="Li B."/>
            <person name="Wang X."/>
        </authorList>
    </citation>
    <scope>NUCLEOTIDE SEQUENCE [LARGE SCALE GENOMIC DNA]</scope>
    <source>
        <strain evidence="12 13">SCSIO 6842</strain>
    </source>
</reference>
<proteinExistence type="inferred from homology"/>
<dbReference type="NCBIfam" id="TIGR01352">
    <property type="entry name" value="tonB_Cterm"/>
    <property type="match status" value="1"/>
</dbReference>
<keyword evidence="4" id="KW-1003">Cell membrane</keyword>
<dbReference type="InterPro" id="IPR037682">
    <property type="entry name" value="TonB_C"/>
</dbReference>
<dbReference type="PROSITE" id="PS52015">
    <property type="entry name" value="TONB_CTD"/>
    <property type="match status" value="1"/>
</dbReference>